<dbReference type="PROSITE" id="PS50994">
    <property type="entry name" value="INTEGRASE"/>
    <property type="match status" value="1"/>
</dbReference>
<evidence type="ECO:0000259" key="1">
    <source>
        <dbReference type="PROSITE" id="PS50994"/>
    </source>
</evidence>
<accession>A0A8K0KMM8</accession>
<dbReference type="InterPro" id="IPR001584">
    <property type="entry name" value="Integrase_cat-core"/>
</dbReference>
<dbReference type="InterPro" id="IPR050951">
    <property type="entry name" value="Retrovirus_Pol_polyprotein"/>
</dbReference>
<reference evidence="2" key="1">
    <citation type="submission" date="2013-04" db="EMBL/GenBank/DDBJ databases">
        <authorList>
            <person name="Qu J."/>
            <person name="Murali S.C."/>
            <person name="Bandaranaike D."/>
            <person name="Bellair M."/>
            <person name="Blankenburg K."/>
            <person name="Chao H."/>
            <person name="Dinh H."/>
            <person name="Doddapaneni H."/>
            <person name="Downs B."/>
            <person name="Dugan-Rocha S."/>
            <person name="Elkadiri S."/>
            <person name="Gnanaolivu R.D."/>
            <person name="Hernandez B."/>
            <person name="Javaid M."/>
            <person name="Jayaseelan J.C."/>
            <person name="Lee S."/>
            <person name="Li M."/>
            <person name="Ming W."/>
            <person name="Munidasa M."/>
            <person name="Muniz J."/>
            <person name="Nguyen L."/>
            <person name="Ongeri F."/>
            <person name="Osuji N."/>
            <person name="Pu L.-L."/>
            <person name="Puazo M."/>
            <person name="Qu C."/>
            <person name="Quiroz J."/>
            <person name="Raj R."/>
            <person name="Weissenberger G."/>
            <person name="Xin Y."/>
            <person name="Zou X."/>
            <person name="Han Y."/>
            <person name="Richards S."/>
            <person name="Worley K."/>
            <person name="Muzny D."/>
            <person name="Gibbs R."/>
        </authorList>
    </citation>
    <scope>NUCLEOTIDE SEQUENCE</scope>
    <source>
        <strain evidence="2">Sampled in the wild</strain>
    </source>
</reference>
<dbReference type="OrthoDB" id="10060729at2759"/>
<gene>
    <name evidence="2" type="ORF">J437_LFUL017875</name>
</gene>
<sequence>MVSDNATAFRAEVFKNMCFSYGVKHIFTSTYYPCPNIAERVHRNLRFALTAFTQENHATWDQFLGDLSFAFNTATHEGTGYTPCKLFFGRDIPHPLNNVWKVPISIADNTTSETKLANYWQSAVKNLSKAHKRYASAYNILHSKPKFNLGDMLKHGTAKLEPLWVGPFEIVQFLTPVTVVLKIGPNNEKICHVSHLKPYHGSKS</sequence>
<dbReference type="GO" id="GO:0003676">
    <property type="term" value="F:nucleic acid binding"/>
    <property type="evidence" value="ECO:0007669"/>
    <property type="project" value="InterPro"/>
</dbReference>
<dbReference type="SUPFAM" id="SSF53098">
    <property type="entry name" value="Ribonuclease H-like"/>
    <property type="match status" value="1"/>
</dbReference>
<organism evidence="2 3">
    <name type="scientific">Ladona fulva</name>
    <name type="common">Scarce chaser dragonfly</name>
    <name type="synonym">Libellula fulva</name>
    <dbReference type="NCBI Taxonomy" id="123851"/>
    <lineage>
        <taxon>Eukaryota</taxon>
        <taxon>Metazoa</taxon>
        <taxon>Ecdysozoa</taxon>
        <taxon>Arthropoda</taxon>
        <taxon>Hexapoda</taxon>
        <taxon>Insecta</taxon>
        <taxon>Pterygota</taxon>
        <taxon>Palaeoptera</taxon>
        <taxon>Odonata</taxon>
        <taxon>Epiprocta</taxon>
        <taxon>Anisoptera</taxon>
        <taxon>Libelluloidea</taxon>
        <taxon>Libellulidae</taxon>
        <taxon>Ladona</taxon>
    </lineage>
</organism>
<evidence type="ECO:0000313" key="3">
    <source>
        <dbReference type="Proteomes" id="UP000792457"/>
    </source>
</evidence>
<dbReference type="AlphaFoldDB" id="A0A8K0KMM8"/>
<dbReference type="GO" id="GO:0015074">
    <property type="term" value="P:DNA integration"/>
    <property type="evidence" value="ECO:0007669"/>
    <property type="project" value="InterPro"/>
</dbReference>
<reference evidence="2" key="2">
    <citation type="submission" date="2017-10" db="EMBL/GenBank/DDBJ databases">
        <title>Ladona fulva Genome sequencing and assembly.</title>
        <authorList>
            <person name="Murali S."/>
            <person name="Richards S."/>
            <person name="Bandaranaike D."/>
            <person name="Bellair M."/>
            <person name="Blankenburg K."/>
            <person name="Chao H."/>
            <person name="Dinh H."/>
            <person name="Doddapaneni H."/>
            <person name="Dugan-Rocha S."/>
            <person name="Elkadiri S."/>
            <person name="Gnanaolivu R."/>
            <person name="Hernandez B."/>
            <person name="Skinner E."/>
            <person name="Javaid M."/>
            <person name="Lee S."/>
            <person name="Li M."/>
            <person name="Ming W."/>
            <person name="Munidasa M."/>
            <person name="Muniz J."/>
            <person name="Nguyen L."/>
            <person name="Hughes D."/>
            <person name="Osuji N."/>
            <person name="Pu L.-L."/>
            <person name="Puazo M."/>
            <person name="Qu C."/>
            <person name="Quiroz J."/>
            <person name="Raj R."/>
            <person name="Weissenberger G."/>
            <person name="Xin Y."/>
            <person name="Zou X."/>
            <person name="Han Y."/>
            <person name="Worley K."/>
            <person name="Muzny D."/>
            <person name="Gibbs R."/>
        </authorList>
    </citation>
    <scope>NUCLEOTIDE SEQUENCE</scope>
    <source>
        <strain evidence="2">Sampled in the wild</strain>
    </source>
</reference>
<dbReference type="Gene3D" id="3.30.420.10">
    <property type="entry name" value="Ribonuclease H-like superfamily/Ribonuclease H"/>
    <property type="match status" value="1"/>
</dbReference>
<dbReference type="InterPro" id="IPR036397">
    <property type="entry name" value="RNaseH_sf"/>
</dbReference>
<dbReference type="PANTHER" id="PTHR37984">
    <property type="entry name" value="PROTEIN CBG26694"/>
    <property type="match status" value="1"/>
</dbReference>
<feature type="domain" description="Integrase catalytic" evidence="1">
    <location>
        <begin position="1"/>
        <end position="91"/>
    </location>
</feature>
<comment type="caution">
    <text evidence="2">The sequence shown here is derived from an EMBL/GenBank/DDBJ whole genome shotgun (WGS) entry which is preliminary data.</text>
</comment>
<dbReference type="PANTHER" id="PTHR37984:SF5">
    <property type="entry name" value="PROTEIN NYNRIN-LIKE"/>
    <property type="match status" value="1"/>
</dbReference>
<dbReference type="InterPro" id="IPR012337">
    <property type="entry name" value="RNaseH-like_sf"/>
</dbReference>
<keyword evidence="3" id="KW-1185">Reference proteome</keyword>
<proteinExistence type="predicted"/>
<evidence type="ECO:0000313" key="2">
    <source>
        <dbReference type="EMBL" id="KAG8237625.1"/>
    </source>
</evidence>
<name>A0A8K0KMM8_LADFU</name>
<dbReference type="Proteomes" id="UP000792457">
    <property type="component" value="Unassembled WGS sequence"/>
</dbReference>
<protein>
    <recommendedName>
        <fullName evidence="1">Integrase catalytic domain-containing protein</fullName>
    </recommendedName>
</protein>
<dbReference type="EMBL" id="KZ309194">
    <property type="protein sequence ID" value="KAG8237625.1"/>
    <property type="molecule type" value="Genomic_DNA"/>
</dbReference>